<accession>A0A0L8FSU7</accession>
<evidence type="ECO:0000313" key="2">
    <source>
        <dbReference type="EMBL" id="KOF67754.1"/>
    </source>
</evidence>
<feature type="compositionally biased region" description="Basic and acidic residues" evidence="1">
    <location>
        <begin position="17"/>
        <end position="34"/>
    </location>
</feature>
<gene>
    <name evidence="2" type="ORF">OCBIM_22008853mg</name>
</gene>
<evidence type="ECO:0000256" key="1">
    <source>
        <dbReference type="SAM" id="MobiDB-lite"/>
    </source>
</evidence>
<feature type="region of interest" description="Disordered" evidence="1">
    <location>
        <begin position="17"/>
        <end position="61"/>
    </location>
</feature>
<name>A0A0L8FSU7_OCTBM</name>
<feature type="non-terminal residue" evidence="2">
    <location>
        <position position="61"/>
    </location>
</feature>
<dbReference type="AlphaFoldDB" id="A0A0L8FSU7"/>
<protein>
    <submittedName>
        <fullName evidence="2">Uncharacterized protein</fullName>
    </submittedName>
</protein>
<dbReference type="EMBL" id="KQ426791">
    <property type="protein sequence ID" value="KOF67754.1"/>
    <property type="molecule type" value="Genomic_DNA"/>
</dbReference>
<feature type="compositionally biased region" description="Basic and acidic residues" evidence="1">
    <location>
        <begin position="43"/>
        <end position="61"/>
    </location>
</feature>
<organism evidence="2">
    <name type="scientific">Octopus bimaculoides</name>
    <name type="common">California two-spotted octopus</name>
    <dbReference type="NCBI Taxonomy" id="37653"/>
    <lineage>
        <taxon>Eukaryota</taxon>
        <taxon>Metazoa</taxon>
        <taxon>Spiralia</taxon>
        <taxon>Lophotrochozoa</taxon>
        <taxon>Mollusca</taxon>
        <taxon>Cephalopoda</taxon>
        <taxon>Coleoidea</taxon>
        <taxon>Octopodiformes</taxon>
        <taxon>Octopoda</taxon>
        <taxon>Incirrata</taxon>
        <taxon>Octopodidae</taxon>
        <taxon>Octopus</taxon>
    </lineage>
</organism>
<reference evidence="2" key="1">
    <citation type="submission" date="2015-07" db="EMBL/GenBank/DDBJ databases">
        <title>MeaNS - Measles Nucleotide Surveillance Program.</title>
        <authorList>
            <person name="Tran T."/>
            <person name="Druce J."/>
        </authorList>
    </citation>
    <scope>NUCLEOTIDE SEQUENCE</scope>
    <source>
        <strain evidence="2">UCB-OBI-ISO-001</strain>
        <tissue evidence="2">Gonad</tissue>
    </source>
</reference>
<proteinExistence type="predicted"/>
<sequence length="61" mass="7709">MCVTARRKERICVYEREEERKREREREGARDRQTNRKKRWTVRHIDRKTYKKTETGKQREG</sequence>